<evidence type="ECO:0000313" key="3">
    <source>
        <dbReference type="Proteomes" id="UP000663874"/>
    </source>
</evidence>
<reference evidence="2" key="1">
    <citation type="submission" date="2021-02" db="EMBL/GenBank/DDBJ databases">
        <authorList>
            <person name="Nowell W R."/>
        </authorList>
    </citation>
    <scope>NUCLEOTIDE SEQUENCE</scope>
</reference>
<organism evidence="2 3">
    <name type="scientific">Rotaria sordida</name>
    <dbReference type="NCBI Taxonomy" id="392033"/>
    <lineage>
        <taxon>Eukaryota</taxon>
        <taxon>Metazoa</taxon>
        <taxon>Spiralia</taxon>
        <taxon>Gnathifera</taxon>
        <taxon>Rotifera</taxon>
        <taxon>Eurotatoria</taxon>
        <taxon>Bdelloidea</taxon>
        <taxon>Philodinida</taxon>
        <taxon>Philodinidae</taxon>
        <taxon>Rotaria</taxon>
    </lineage>
</organism>
<gene>
    <name evidence="2" type="ORF">FNK824_LOCUS32073</name>
</gene>
<evidence type="ECO:0000256" key="1">
    <source>
        <dbReference type="SAM" id="MobiDB-lite"/>
    </source>
</evidence>
<feature type="region of interest" description="Disordered" evidence="1">
    <location>
        <begin position="58"/>
        <end position="77"/>
    </location>
</feature>
<evidence type="ECO:0000313" key="2">
    <source>
        <dbReference type="EMBL" id="CAF4115870.1"/>
    </source>
</evidence>
<sequence>MTTTITISNNQQMNGSISIILPMPTIILQFPVAHQQNNQFNIPCVHCGQYNQLQTNDKKEEKDDVMHIKEEKSDIKEEKPDIKEDKLNFDFKMDEYICHKDPNLYTNMFSPISIAESEDVENKQLSFSEDQDVNLDVILKKCFNDISEIVQYLKEDIILNN</sequence>
<accession>A0A819VZQ6</accession>
<dbReference type="EMBL" id="CAJOBE010010752">
    <property type="protein sequence ID" value="CAF4115870.1"/>
    <property type="molecule type" value="Genomic_DNA"/>
</dbReference>
<proteinExistence type="predicted"/>
<dbReference type="AlphaFoldDB" id="A0A819VZQ6"/>
<protein>
    <submittedName>
        <fullName evidence="2">Uncharacterized protein</fullName>
    </submittedName>
</protein>
<comment type="caution">
    <text evidence="2">The sequence shown here is derived from an EMBL/GenBank/DDBJ whole genome shotgun (WGS) entry which is preliminary data.</text>
</comment>
<dbReference type="Proteomes" id="UP000663874">
    <property type="component" value="Unassembled WGS sequence"/>
</dbReference>
<name>A0A819VZQ6_9BILA</name>